<proteinExistence type="inferred from homology"/>
<dbReference type="OMA" id="NAPPQEY"/>
<comment type="caution">
    <text evidence="6">The sequence shown here is derived from an EMBL/GenBank/DDBJ whole genome shotgun (WGS) entry which is preliminary data.</text>
</comment>
<dbReference type="EMBL" id="VRMN01000003">
    <property type="protein sequence ID" value="KAA8495993.1"/>
    <property type="molecule type" value="Genomic_DNA"/>
</dbReference>
<comment type="similarity">
    <text evidence="2">Belongs to the FUN14 family.</text>
</comment>
<dbReference type="Pfam" id="PF04930">
    <property type="entry name" value="FUN14"/>
    <property type="match status" value="1"/>
</dbReference>
<evidence type="ECO:0000256" key="2">
    <source>
        <dbReference type="ARBA" id="ARBA00009160"/>
    </source>
</evidence>
<protein>
    <submittedName>
        <fullName evidence="6">FUN14 domain-containing protein 1</fullName>
    </submittedName>
</protein>
<evidence type="ECO:0000313" key="6">
    <source>
        <dbReference type="EMBL" id="KAA8495993.1"/>
    </source>
</evidence>
<keyword evidence="7" id="KW-1185">Reference proteome</keyword>
<reference evidence="7" key="1">
    <citation type="journal article" date="2019" name="Nat. Commun.">
        <title>Expansion of phycobilisome linker gene families in mesophilic red algae.</title>
        <authorList>
            <person name="Lee J."/>
            <person name="Kim D."/>
            <person name="Bhattacharya D."/>
            <person name="Yoon H.S."/>
        </authorList>
    </citation>
    <scope>NUCLEOTIDE SEQUENCE [LARGE SCALE GENOMIC DNA]</scope>
    <source>
        <strain evidence="7">CCMP 1328</strain>
    </source>
</reference>
<evidence type="ECO:0000256" key="5">
    <source>
        <dbReference type="ARBA" id="ARBA00023136"/>
    </source>
</evidence>
<keyword evidence="3" id="KW-0812">Transmembrane</keyword>
<evidence type="ECO:0000256" key="4">
    <source>
        <dbReference type="ARBA" id="ARBA00022989"/>
    </source>
</evidence>
<keyword evidence="4" id="KW-1133">Transmembrane helix</keyword>
<dbReference type="PANTHER" id="PTHR21346">
    <property type="entry name" value="FUN14 DOMAIN CONTAINING"/>
    <property type="match status" value="1"/>
</dbReference>
<name>A0A5J4YZF5_PORPP</name>
<sequence>MWPAAQRLLQQVGAARRQHVVRGVVRTSAVCAVTMMVRPAAHADSGKGKPSDGKFDFSQLVDPDQLVPNAESIGFGTVCGFASGFFAKKVGQVAVLTAGGLFTLFQVAAYYDIITINWDKLQGGVMGTLDLDKDGDFDHDDMKLGVQKAIAILSNHMPATTTGFGAGFLLGLKRG</sequence>
<dbReference type="AlphaFoldDB" id="A0A5J4YZF5"/>
<evidence type="ECO:0000256" key="1">
    <source>
        <dbReference type="ARBA" id="ARBA00004370"/>
    </source>
</evidence>
<dbReference type="PANTHER" id="PTHR21346:SF10">
    <property type="entry name" value="TRANSMEMBRANE PROTEIN"/>
    <property type="match status" value="1"/>
</dbReference>
<dbReference type="InterPro" id="IPR007014">
    <property type="entry name" value="FUN14"/>
</dbReference>
<dbReference type="Proteomes" id="UP000324585">
    <property type="component" value="Unassembled WGS sequence"/>
</dbReference>
<comment type="subcellular location">
    <subcellularLocation>
        <location evidence="1">Membrane</location>
    </subcellularLocation>
</comment>
<evidence type="ECO:0000256" key="3">
    <source>
        <dbReference type="ARBA" id="ARBA00022692"/>
    </source>
</evidence>
<organism evidence="6 7">
    <name type="scientific">Porphyridium purpureum</name>
    <name type="common">Red alga</name>
    <name type="synonym">Porphyridium cruentum</name>
    <dbReference type="NCBI Taxonomy" id="35688"/>
    <lineage>
        <taxon>Eukaryota</taxon>
        <taxon>Rhodophyta</taxon>
        <taxon>Bangiophyceae</taxon>
        <taxon>Porphyridiales</taxon>
        <taxon>Porphyridiaceae</taxon>
        <taxon>Porphyridium</taxon>
    </lineage>
</organism>
<dbReference type="OrthoDB" id="331036at2759"/>
<evidence type="ECO:0000313" key="7">
    <source>
        <dbReference type="Proteomes" id="UP000324585"/>
    </source>
</evidence>
<gene>
    <name evidence="6" type="ORF">FVE85_2148</name>
</gene>
<accession>A0A5J4YZF5</accession>
<dbReference type="GO" id="GO:0016020">
    <property type="term" value="C:membrane"/>
    <property type="evidence" value="ECO:0007669"/>
    <property type="project" value="UniProtKB-SubCell"/>
</dbReference>
<keyword evidence="5" id="KW-0472">Membrane</keyword>